<gene>
    <name evidence="1" type="ORF">DSOUD_3150</name>
</gene>
<name>A0A0M4DK56_9BACT</name>
<reference evidence="1 2" key="1">
    <citation type="submission" date="2015-07" db="EMBL/GenBank/DDBJ databases">
        <title>Isolation and Genomic Characterization of a Novel Halophilic Metal-Reducing Deltaproteobacterium from the Deep Subsurface.</title>
        <authorList>
            <person name="Badalamenti J.P."/>
            <person name="Summers Z.M."/>
            <person name="Gralnick J.A."/>
            <person name="Bond D.R."/>
        </authorList>
    </citation>
    <scope>NUCLEOTIDE SEQUENCE [LARGE SCALE GENOMIC DNA]</scope>
    <source>
        <strain evidence="1 2">WTL</strain>
    </source>
</reference>
<accession>A0A0M4DK56</accession>
<dbReference type="AlphaFoldDB" id="A0A0M4DK56"/>
<proteinExistence type="predicted"/>
<dbReference type="RefSeq" id="WP_053551851.1">
    <property type="nucleotide sequence ID" value="NZ_CP010802.1"/>
</dbReference>
<dbReference type="Proteomes" id="UP000057158">
    <property type="component" value="Chromosome"/>
</dbReference>
<sequence>MAFNLKTKIWQTGALEWWAMIGKEDVYLGSREFPVPPEDGDAWTVRATGEMFKIIDGEICHVGKQEPVKEIW</sequence>
<dbReference type="PATRIC" id="fig|1603606.3.peg.3395"/>
<protein>
    <submittedName>
        <fullName evidence="1">Uncharacterized protein</fullName>
    </submittedName>
</protein>
<organism evidence="1 2">
    <name type="scientific">Desulfuromonas soudanensis</name>
    <dbReference type="NCBI Taxonomy" id="1603606"/>
    <lineage>
        <taxon>Bacteria</taxon>
        <taxon>Pseudomonadati</taxon>
        <taxon>Thermodesulfobacteriota</taxon>
        <taxon>Desulfuromonadia</taxon>
        <taxon>Desulfuromonadales</taxon>
        <taxon>Desulfuromonadaceae</taxon>
        <taxon>Desulfuromonas</taxon>
    </lineage>
</organism>
<evidence type="ECO:0000313" key="2">
    <source>
        <dbReference type="Proteomes" id="UP000057158"/>
    </source>
</evidence>
<dbReference type="STRING" id="1603606.DSOUD_3150"/>
<dbReference type="OrthoDB" id="5387688at2"/>
<dbReference type="KEGG" id="des:DSOUD_3150"/>
<dbReference type="EMBL" id="CP010802">
    <property type="protein sequence ID" value="ALC17875.1"/>
    <property type="molecule type" value="Genomic_DNA"/>
</dbReference>
<evidence type="ECO:0000313" key="1">
    <source>
        <dbReference type="EMBL" id="ALC17875.1"/>
    </source>
</evidence>
<keyword evidence="2" id="KW-1185">Reference proteome</keyword>